<organism evidence="2">
    <name type="scientific">Ostreococcus tauri</name>
    <name type="common">Marine green alga</name>
    <dbReference type="NCBI Taxonomy" id="70448"/>
    <lineage>
        <taxon>Eukaryota</taxon>
        <taxon>Viridiplantae</taxon>
        <taxon>Chlorophyta</taxon>
        <taxon>Mamiellophyceae</taxon>
        <taxon>Mamiellales</taxon>
        <taxon>Bathycoccaceae</taxon>
        <taxon>Ostreococcus</taxon>
    </lineage>
</organism>
<dbReference type="EMBL" id="KZ155840">
    <property type="protein sequence ID" value="OUS41635.1"/>
    <property type="molecule type" value="Genomic_DNA"/>
</dbReference>
<proteinExistence type="predicted"/>
<keyword evidence="1" id="KW-0732">Signal</keyword>
<evidence type="ECO:0008006" key="3">
    <source>
        <dbReference type="Google" id="ProtNLM"/>
    </source>
</evidence>
<feature type="chain" id="PRO_5012531564" description="Secreted protein" evidence="1">
    <location>
        <begin position="18"/>
        <end position="68"/>
    </location>
</feature>
<accession>A0A1Y5I3E3</accession>
<feature type="signal peptide" evidence="1">
    <location>
        <begin position="1"/>
        <end position="17"/>
    </location>
</feature>
<evidence type="ECO:0000313" key="2">
    <source>
        <dbReference type="EMBL" id="OUS41635.1"/>
    </source>
</evidence>
<gene>
    <name evidence="2" type="ORF">BE221DRAFT_164216</name>
</gene>
<protein>
    <recommendedName>
        <fullName evidence="3">Secreted protein</fullName>
    </recommendedName>
</protein>
<evidence type="ECO:0000256" key="1">
    <source>
        <dbReference type="SAM" id="SignalP"/>
    </source>
</evidence>
<sequence length="68" mass="7719">MYLQLFIATHVLAVSSARYPRTHVACCENLPKFVQGKTQVGVSRSYCLPIHDVTDYDSRKGVHNQPRD</sequence>
<name>A0A1Y5I3E3_OSTTA</name>
<dbReference type="Proteomes" id="UP000195557">
    <property type="component" value="Unassembled WGS sequence"/>
</dbReference>
<dbReference type="AlphaFoldDB" id="A0A1Y5I3E3"/>
<reference evidence="2" key="1">
    <citation type="submission" date="2017-04" db="EMBL/GenBank/DDBJ databases">
        <title>Population genomics of picophytoplankton unveils novel chromosome hypervariability.</title>
        <authorList>
            <consortium name="DOE Joint Genome Institute"/>
            <person name="Blanc-Mathieu R."/>
            <person name="Krasovec M."/>
            <person name="Hebrard M."/>
            <person name="Yau S."/>
            <person name="Desgranges E."/>
            <person name="Martin J."/>
            <person name="Schackwitz W."/>
            <person name="Kuo A."/>
            <person name="Salin G."/>
            <person name="Donnadieu C."/>
            <person name="Desdevises Y."/>
            <person name="Sanchez-Ferandin S."/>
            <person name="Moreau H."/>
            <person name="Rivals E."/>
            <person name="Grigoriev I.V."/>
            <person name="Grimsley N."/>
            <person name="Eyre-Walker A."/>
            <person name="Piganeau G."/>
        </authorList>
    </citation>
    <scope>NUCLEOTIDE SEQUENCE [LARGE SCALE GENOMIC DNA]</scope>
    <source>
        <strain evidence="2">RCC 1115</strain>
    </source>
</reference>